<dbReference type="Gene3D" id="2.100.10.30">
    <property type="entry name" value="Jacalin-like lectin domain"/>
    <property type="match status" value="1"/>
</dbReference>
<keyword evidence="3" id="KW-1185">Reference proteome</keyword>
<dbReference type="InterPro" id="IPR036404">
    <property type="entry name" value="Jacalin-like_lectin_dom_sf"/>
</dbReference>
<dbReference type="Pfam" id="PF01419">
    <property type="entry name" value="Jacalin"/>
    <property type="match status" value="1"/>
</dbReference>
<evidence type="ECO:0000313" key="2">
    <source>
        <dbReference type="EMBL" id="CAB9517080.1"/>
    </source>
</evidence>
<feature type="domain" description="Jacalin-type lectin" evidence="1">
    <location>
        <begin position="114"/>
        <end position="192"/>
    </location>
</feature>
<dbReference type="EMBL" id="CAICTM010000828">
    <property type="protein sequence ID" value="CAB9517080.1"/>
    <property type="molecule type" value="Genomic_DNA"/>
</dbReference>
<dbReference type="SUPFAM" id="SSF51101">
    <property type="entry name" value="Mannose-binding lectins"/>
    <property type="match status" value="1"/>
</dbReference>
<dbReference type="InterPro" id="IPR001229">
    <property type="entry name" value="Jacalin-like_lectin_dom"/>
</dbReference>
<evidence type="ECO:0000259" key="1">
    <source>
        <dbReference type="Pfam" id="PF01419"/>
    </source>
</evidence>
<comment type="caution">
    <text evidence="2">The sequence shown here is derived from an EMBL/GenBank/DDBJ whole genome shotgun (WGS) entry which is preliminary data.</text>
</comment>
<evidence type="ECO:0000313" key="3">
    <source>
        <dbReference type="Proteomes" id="UP001153069"/>
    </source>
</evidence>
<dbReference type="Proteomes" id="UP001153069">
    <property type="component" value="Unassembled WGS sequence"/>
</dbReference>
<dbReference type="AlphaFoldDB" id="A0A9N8EB16"/>
<accession>A0A9N8EB16</accession>
<proteinExistence type="predicted"/>
<gene>
    <name evidence="2" type="ORF">SEMRO_829_G208110.1</name>
</gene>
<protein>
    <recommendedName>
        <fullName evidence="1">Jacalin-type lectin domain-containing protein</fullName>
    </recommendedName>
</protein>
<name>A0A9N8EB16_9STRA</name>
<organism evidence="2 3">
    <name type="scientific">Seminavis robusta</name>
    <dbReference type="NCBI Taxonomy" id="568900"/>
    <lineage>
        <taxon>Eukaryota</taxon>
        <taxon>Sar</taxon>
        <taxon>Stramenopiles</taxon>
        <taxon>Ochrophyta</taxon>
        <taxon>Bacillariophyta</taxon>
        <taxon>Bacillariophyceae</taxon>
        <taxon>Bacillariophycidae</taxon>
        <taxon>Naviculales</taxon>
        <taxon>Naviculaceae</taxon>
        <taxon>Seminavis</taxon>
    </lineage>
</organism>
<reference evidence="2" key="1">
    <citation type="submission" date="2020-06" db="EMBL/GenBank/DDBJ databases">
        <authorList>
            <consortium name="Plant Systems Biology data submission"/>
        </authorList>
    </citation>
    <scope>NUCLEOTIDE SEQUENCE</scope>
    <source>
        <strain evidence="2">D6</strain>
    </source>
</reference>
<sequence>MTMSSRQMRFHFDWVDHWVEEESAEKSAKDIMHRSAGRMMSIQNFFNDLSLYRWLKKSTKGKVELARVVVFHSDSFVFGLQAVYRVYYSSSSEIREVAAEKHVYASGFYAQGRPPMVSTLELAAGEFIIDVTTRQGEVVDQITFITNQRTVRFGGWGGMAQPYQSNHFARGVMSRVVAFAGTKAGALERVGFFLEPLNWEAIRPIVLTRRLVEEKRALPDRVNCEKWTPQETSVHDFLTRANDDIFFRVASYLIYSTRGEATNQPNQHRS</sequence>